<keyword evidence="7 13" id="KW-0791">Threonine biosynthesis</keyword>
<evidence type="ECO:0000256" key="10">
    <source>
        <dbReference type="ARBA" id="ARBA00022840"/>
    </source>
</evidence>
<evidence type="ECO:0000259" key="15">
    <source>
        <dbReference type="Pfam" id="PF08544"/>
    </source>
</evidence>
<dbReference type="NCBIfam" id="TIGR00191">
    <property type="entry name" value="thrB"/>
    <property type="match status" value="1"/>
</dbReference>
<dbReference type="InterPro" id="IPR013750">
    <property type="entry name" value="GHMP_kinase_C_dom"/>
</dbReference>
<comment type="catalytic activity">
    <reaction evidence="11 13">
        <text>L-homoserine + ATP = O-phospho-L-homoserine + ADP + H(+)</text>
        <dbReference type="Rhea" id="RHEA:13985"/>
        <dbReference type="ChEBI" id="CHEBI:15378"/>
        <dbReference type="ChEBI" id="CHEBI:30616"/>
        <dbReference type="ChEBI" id="CHEBI:57476"/>
        <dbReference type="ChEBI" id="CHEBI:57590"/>
        <dbReference type="ChEBI" id="CHEBI:456216"/>
        <dbReference type="EC" id="2.7.1.39"/>
    </reaction>
</comment>
<dbReference type="InterPro" id="IPR036554">
    <property type="entry name" value="GHMP_kinase_C_sf"/>
</dbReference>
<reference evidence="16 17" key="1">
    <citation type="submission" date="2020-07" db="EMBL/GenBank/DDBJ databases">
        <title>Sequencing the genomes of 1000 actinobacteria strains.</title>
        <authorList>
            <person name="Klenk H.-P."/>
        </authorList>
    </citation>
    <scope>NUCLEOTIDE SEQUENCE [LARGE SCALE GENOMIC DNA]</scope>
    <source>
        <strain evidence="16 17">DSM 24723</strain>
    </source>
</reference>
<gene>
    <name evidence="13" type="primary">thrB</name>
    <name evidence="16" type="ORF">BJY28_001884</name>
</gene>
<evidence type="ECO:0000313" key="17">
    <source>
        <dbReference type="Proteomes" id="UP000592181"/>
    </source>
</evidence>
<dbReference type="PANTHER" id="PTHR20861:SF1">
    <property type="entry name" value="HOMOSERINE KINASE"/>
    <property type="match status" value="1"/>
</dbReference>
<keyword evidence="6 13" id="KW-0808">Transferase</keyword>
<protein>
    <recommendedName>
        <fullName evidence="4 13">Homoserine kinase</fullName>
        <shortName evidence="13">HK</shortName>
        <shortName evidence="13">HSK</shortName>
        <ecNumber evidence="3 13">2.7.1.39</ecNumber>
    </recommendedName>
</protein>
<sequence length="316" mass="31668">MLTTGSSVTLRVPASSANLGPGFDCVGLALGLWDEATATVEGEPGLHVEATGEGAEAVPRDEQHLVVRSMHAMWRRLGVQPPAGLSLRTRNGVPHGRGLGSSATAIVTGTALAYGLAARSGLVAPAQGLLDLDVVNELASALEGHPDNASASVFGGATLSVTEPVDGAGGSPATTTVPLALHPDLGAVVLVPEATLSTTTARAVLPPSVALETAAASTARGAMLVHALTTDPSALMAGTTDLLHQEARRASYAPSMALLDTLRAAGHAATISGAGPSVLVLTTAGEQARAEIADLAGDRWRVLAPGVPTCGVHEVQ</sequence>
<dbReference type="GO" id="GO:0009088">
    <property type="term" value="P:threonine biosynthetic process"/>
    <property type="evidence" value="ECO:0007669"/>
    <property type="project" value="UniProtKB-UniRule"/>
</dbReference>
<dbReference type="HAMAP" id="MF_00384">
    <property type="entry name" value="Homoser_kinase"/>
    <property type="match status" value="1"/>
</dbReference>
<evidence type="ECO:0000256" key="3">
    <source>
        <dbReference type="ARBA" id="ARBA00012078"/>
    </source>
</evidence>
<keyword evidence="13" id="KW-0963">Cytoplasm</keyword>
<evidence type="ECO:0000256" key="12">
    <source>
        <dbReference type="ARBA" id="ARBA00049954"/>
    </source>
</evidence>
<dbReference type="InterPro" id="IPR014721">
    <property type="entry name" value="Ribsml_uS5_D2-typ_fold_subgr"/>
</dbReference>
<keyword evidence="5 13" id="KW-0028">Amino-acid biosynthesis</keyword>
<dbReference type="InterPro" id="IPR000870">
    <property type="entry name" value="Homoserine_kinase"/>
</dbReference>
<dbReference type="Gene3D" id="3.30.230.10">
    <property type="match status" value="1"/>
</dbReference>
<dbReference type="GO" id="GO:0004413">
    <property type="term" value="F:homoserine kinase activity"/>
    <property type="evidence" value="ECO:0007669"/>
    <property type="project" value="UniProtKB-UniRule"/>
</dbReference>
<evidence type="ECO:0000256" key="11">
    <source>
        <dbReference type="ARBA" id="ARBA00049375"/>
    </source>
</evidence>
<accession>A0A852XFU0</accession>
<comment type="caution">
    <text evidence="16">The sequence shown here is derived from an EMBL/GenBank/DDBJ whole genome shotgun (WGS) entry which is preliminary data.</text>
</comment>
<keyword evidence="9 13" id="KW-0418">Kinase</keyword>
<feature type="domain" description="GHMP kinase N-terminal" evidence="14">
    <location>
        <begin position="65"/>
        <end position="156"/>
    </location>
</feature>
<comment type="subcellular location">
    <subcellularLocation>
        <location evidence="13">Cytoplasm</location>
    </subcellularLocation>
</comment>
<proteinExistence type="inferred from homology"/>
<keyword evidence="10 13" id="KW-0067">ATP-binding</keyword>
<evidence type="ECO:0000259" key="14">
    <source>
        <dbReference type="Pfam" id="PF00288"/>
    </source>
</evidence>
<keyword evidence="17" id="KW-1185">Reference proteome</keyword>
<feature type="binding site" evidence="13">
    <location>
        <begin position="94"/>
        <end position="104"/>
    </location>
    <ligand>
        <name>ATP</name>
        <dbReference type="ChEBI" id="CHEBI:30616"/>
    </ligand>
</feature>
<dbReference type="UniPathway" id="UPA00050">
    <property type="reaction ID" value="UER00064"/>
</dbReference>
<dbReference type="AlphaFoldDB" id="A0A852XFU0"/>
<comment type="pathway">
    <text evidence="1 13">Amino-acid biosynthesis; L-threonine biosynthesis; L-threonine from L-aspartate: step 4/5.</text>
</comment>
<dbReference type="SUPFAM" id="SSF54211">
    <property type="entry name" value="Ribosomal protein S5 domain 2-like"/>
    <property type="match status" value="1"/>
</dbReference>
<evidence type="ECO:0000256" key="8">
    <source>
        <dbReference type="ARBA" id="ARBA00022741"/>
    </source>
</evidence>
<evidence type="ECO:0000256" key="9">
    <source>
        <dbReference type="ARBA" id="ARBA00022777"/>
    </source>
</evidence>
<dbReference type="SUPFAM" id="SSF55060">
    <property type="entry name" value="GHMP Kinase, C-terminal domain"/>
    <property type="match status" value="1"/>
</dbReference>
<feature type="domain" description="GHMP kinase C-terminal" evidence="15">
    <location>
        <begin position="236"/>
        <end position="290"/>
    </location>
</feature>
<dbReference type="EMBL" id="JACBZX010000001">
    <property type="protein sequence ID" value="NYG37415.1"/>
    <property type="molecule type" value="Genomic_DNA"/>
</dbReference>
<dbReference type="InterPro" id="IPR006203">
    <property type="entry name" value="GHMP_knse_ATP-bd_CS"/>
</dbReference>
<evidence type="ECO:0000313" key="16">
    <source>
        <dbReference type="EMBL" id="NYG37415.1"/>
    </source>
</evidence>
<dbReference type="PRINTS" id="PR00958">
    <property type="entry name" value="HOMSERKINASE"/>
</dbReference>
<evidence type="ECO:0000256" key="13">
    <source>
        <dbReference type="HAMAP-Rule" id="MF_00384"/>
    </source>
</evidence>
<dbReference type="Pfam" id="PF08544">
    <property type="entry name" value="GHMP_kinases_C"/>
    <property type="match status" value="1"/>
</dbReference>
<evidence type="ECO:0000256" key="5">
    <source>
        <dbReference type="ARBA" id="ARBA00022605"/>
    </source>
</evidence>
<dbReference type="PIRSF" id="PIRSF000676">
    <property type="entry name" value="Homoser_kin"/>
    <property type="match status" value="1"/>
</dbReference>
<comment type="function">
    <text evidence="12 13">Catalyzes the ATP-dependent phosphorylation of L-homoserine to L-homoserine phosphate.</text>
</comment>
<evidence type="ECO:0000256" key="7">
    <source>
        <dbReference type="ARBA" id="ARBA00022697"/>
    </source>
</evidence>
<evidence type="ECO:0000256" key="2">
    <source>
        <dbReference type="ARBA" id="ARBA00007370"/>
    </source>
</evidence>
<dbReference type="GO" id="GO:0005737">
    <property type="term" value="C:cytoplasm"/>
    <property type="evidence" value="ECO:0007669"/>
    <property type="project" value="UniProtKB-SubCell"/>
</dbReference>
<dbReference type="Proteomes" id="UP000592181">
    <property type="component" value="Unassembled WGS sequence"/>
</dbReference>
<dbReference type="Pfam" id="PF00288">
    <property type="entry name" value="GHMP_kinases_N"/>
    <property type="match status" value="1"/>
</dbReference>
<name>A0A852XFU0_9MICO</name>
<dbReference type="InterPro" id="IPR020568">
    <property type="entry name" value="Ribosomal_Su5_D2-typ_SF"/>
</dbReference>
<dbReference type="EC" id="2.7.1.39" evidence="3 13"/>
<dbReference type="PROSITE" id="PS00627">
    <property type="entry name" value="GHMP_KINASES_ATP"/>
    <property type="match status" value="1"/>
</dbReference>
<organism evidence="16 17">
    <name type="scientific">Janibacter alkaliphilus</name>
    <dbReference type="NCBI Taxonomy" id="1069963"/>
    <lineage>
        <taxon>Bacteria</taxon>
        <taxon>Bacillati</taxon>
        <taxon>Actinomycetota</taxon>
        <taxon>Actinomycetes</taxon>
        <taxon>Micrococcales</taxon>
        <taxon>Intrasporangiaceae</taxon>
        <taxon>Janibacter</taxon>
    </lineage>
</organism>
<evidence type="ECO:0000256" key="6">
    <source>
        <dbReference type="ARBA" id="ARBA00022679"/>
    </source>
</evidence>
<dbReference type="PANTHER" id="PTHR20861">
    <property type="entry name" value="HOMOSERINE/4-DIPHOSPHOCYTIDYL-2-C-METHYL-D-ERYTHRITOL KINASE"/>
    <property type="match status" value="1"/>
</dbReference>
<dbReference type="InterPro" id="IPR006204">
    <property type="entry name" value="GHMP_kinase_N_dom"/>
</dbReference>
<dbReference type="GO" id="GO:0005524">
    <property type="term" value="F:ATP binding"/>
    <property type="evidence" value="ECO:0007669"/>
    <property type="project" value="UniProtKB-UniRule"/>
</dbReference>
<comment type="similarity">
    <text evidence="2 13">Belongs to the GHMP kinase family. Homoserine kinase subfamily.</text>
</comment>
<evidence type="ECO:0000256" key="4">
    <source>
        <dbReference type="ARBA" id="ARBA00017858"/>
    </source>
</evidence>
<keyword evidence="8 13" id="KW-0547">Nucleotide-binding</keyword>
<evidence type="ECO:0000256" key="1">
    <source>
        <dbReference type="ARBA" id="ARBA00005015"/>
    </source>
</evidence>
<dbReference type="RefSeq" id="WP_343037041.1">
    <property type="nucleotide sequence ID" value="NZ_JACBZX010000001.1"/>
</dbReference>
<dbReference type="Gene3D" id="3.30.70.890">
    <property type="entry name" value="GHMP kinase, C-terminal domain"/>
    <property type="match status" value="1"/>
</dbReference>